<protein>
    <recommendedName>
        <fullName evidence="11">AI-2E family transporter</fullName>
    </recommendedName>
</protein>
<comment type="caution">
    <text evidence="9">The sequence shown here is derived from an EMBL/GenBank/DDBJ whole genome shotgun (WGS) entry which is preliminary data.</text>
</comment>
<gene>
    <name evidence="9" type="ORF">OB69_13605</name>
</gene>
<keyword evidence="3" id="KW-0813">Transport</keyword>
<name>A0A0L8AIM0_9BACT</name>
<dbReference type="PATRIC" id="fig|1566026.4.peg.1024"/>
<evidence type="ECO:0008006" key="11">
    <source>
        <dbReference type="Google" id="ProtNLM"/>
    </source>
</evidence>
<dbReference type="InterPro" id="IPR002549">
    <property type="entry name" value="AI-2E-like"/>
</dbReference>
<feature type="transmembrane region" description="Helical" evidence="8">
    <location>
        <begin position="32"/>
        <end position="53"/>
    </location>
</feature>
<keyword evidence="6 8" id="KW-1133">Transmembrane helix</keyword>
<comment type="similarity">
    <text evidence="2">Belongs to the autoinducer-2 exporter (AI-2E) (TC 2.A.86) family.</text>
</comment>
<feature type="transmembrane region" description="Helical" evidence="8">
    <location>
        <begin position="7"/>
        <end position="26"/>
    </location>
</feature>
<dbReference type="Pfam" id="PF01594">
    <property type="entry name" value="AI-2E_transport"/>
    <property type="match status" value="1"/>
</dbReference>
<evidence type="ECO:0000313" key="9">
    <source>
        <dbReference type="EMBL" id="KOF02067.1"/>
    </source>
</evidence>
<evidence type="ECO:0000256" key="7">
    <source>
        <dbReference type="ARBA" id="ARBA00023136"/>
    </source>
</evidence>
<feature type="transmembrane region" description="Helical" evidence="8">
    <location>
        <begin position="152"/>
        <end position="171"/>
    </location>
</feature>
<accession>A0A0L8AIM0</accession>
<keyword evidence="10" id="KW-1185">Reference proteome</keyword>
<dbReference type="AlphaFoldDB" id="A0A0L8AIM0"/>
<dbReference type="EMBL" id="JSVA01000016">
    <property type="protein sequence ID" value="KOF02067.1"/>
    <property type="molecule type" value="Genomic_DNA"/>
</dbReference>
<evidence type="ECO:0000313" key="10">
    <source>
        <dbReference type="Proteomes" id="UP000036908"/>
    </source>
</evidence>
<evidence type="ECO:0000256" key="8">
    <source>
        <dbReference type="SAM" id="Phobius"/>
    </source>
</evidence>
<keyword evidence="7 8" id="KW-0472">Membrane</keyword>
<dbReference type="PANTHER" id="PTHR21716:SF53">
    <property type="entry name" value="PERMEASE PERM-RELATED"/>
    <property type="match status" value="1"/>
</dbReference>
<proteinExistence type="inferred from homology"/>
<sequence length="359" mass="39646">MLPDNNIVTIKNILLLFMGIVIVLVIKELSALLIPLTFAIFIGILLQPVIAYLDRKGWPYMLSITVITVLTLGFVFLVGLIVFDTGLQIVDQKDKLLTQIGNKLNSLVIQFESIPGFSALKERDFTETLYQILSPEMMLNTSGMVATEVGNFVFNLVLSAIYLVAVLGSIVKYEKYISYLEGDDDIGKQRLLKAFVEIKDAVASYMKVKFFTSLSTGAFFGIICWSFGVDFALFWGFLAFMLNFIPTVGSIMATIPPVLLGLIQIDNGSNYLFFILLLIATQFVWGNVVEPLMMGSKVALNTVAVILGLVIWGYIWGIAGMLLSVPLIVLARVILAQIPDADLIVKLMGRSQLDADETD</sequence>
<dbReference type="GO" id="GO:0005886">
    <property type="term" value="C:plasma membrane"/>
    <property type="evidence" value="ECO:0007669"/>
    <property type="project" value="UniProtKB-SubCell"/>
</dbReference>
<reference evidence="10" key="1">
    <citation type="submission" date="2014-11" db="EMBL/GenBank/DDBJ databases">
        <title>Genome sequencing of Roseivirga sp. D-25.</title>
        <authorList>
            <person name="Selvaratnam C."/>
            <person name="Thevarajoo S."/>
            <person name="Goh K.M."/>
            <person name="Eee R."/>
            <person name="Chan K.-G."/>
            <person name="Chong C.S."/>
        </authorList>
    </citation>
    <scope>NUCLEOTIDE SEQUENCE [LARGE SCALE GENOMIC DNA]</scope>
    <source>
        <strain evidence="10">D-25</strain>
    </source>
</reference>
<feature type="transmembrane region" description="Helical" evidence="8">
    <location>
        <begin position="208"/>
        <end position="228"/>
    </location>
</feature>
<feature type="transmembrane region" description="Helical" evidence="8">
    <location>
        <begin position="60"/>
        <end position="83"/>
    </location>
</feature>
<feature type="transmembrane region" description="Helical" evidence="8">
    <location>
        <begin position="271"/>
        <end position="289"/>
    </location>
</feature>
<keyword evidence="4" id="KW-1003">Cell membrane</keyword>
<evidence type="ECO:0000256" key="3">
    <source>
        <dbReference type="ARBA" id="ARBA00022448"/>
    </source>
</evidence>
<evidence type="ECO:0000256" key="5">
    <source>
        <dbReference type="ARBA" id="ARBA00022692"/>
    </source>
</evidence>
<feature type="transmembrane region" description="Helical" evidence="8">
    <location>
        <begin position="309"/>
        <end position="335"/>
    </location>
</feature>
<evidence type="ECO:0000256" key="6">
    <source>
        <dbReference type="ARBA" id="ARBA00022989"/>
    </source>
</evidence>
<evidence type="ECO:0000256" key="4">
    <source>
        <dbReference type="ARBA" id="ARBA00022475"/>
    </source>
</evidence>
<dbReference type="OrthoDB" id="9793390at2"/>
<dbReference type="PANTHER" id="PTHR21716">
    <property type="entry name" value="TRANSMEMBRANE PROTEIN"/>
    <property type="match status" value="1"/>
</dbReference>
<comment type="subcellular location">
    <subcellularLocation>
        <location evidence="1">Cell membrane</location>
        <topology evidence="1">Multi-pass membrane protein</topology>
    </subcellularLocation>
</comment>
<organism evidence="9 10">
    <name type="scientific">Roseivirga seohaensis subsp. aquiponti</name>
    <dbReference type="NCBI Taxonomy" id="1566026"/>
    <lineage>
        <taxon>Bacteria</taxon>
        <taxon>Pseudomonadati</taxon>
        <taxon>Bacteroidota</taxon>
        <taxon>Cytophagia</taxon>
        <taxon>Cytophagales</taxon>
        <taxon>Roseivirgaceae</taxon>
        <taxon>Roseivirga</taxon>
    </lineage>
</organism>
<evidence type="ECO:0000256" key="2">
    <source>
        <dbReference type="ARBA" id="ARBA00009773"/>
    </source>
</evidence>
<feature type="transmembrane region" description="Helical" evidence="8">
    <location>
        <begin position="234"/>
        <end position="259"/>
    </location>
</feature>
<keyword evidence="5 8" id="KW-0812">Transmembrane</keyword>
<dbReference type="Proteomes" id="UP000036908">
    <property type="component" value="Unassembled WGS sequence"/>
</dbReference>
<dbReference type="RefSeq" id="WP_053224289.1">
    <property type="nucleotide sequence ID" value="NZ_JSVA01000016.1"/>
</dbReference>
<evidence type="ECO:0000256" key="1">
    <source>
        <dbReference type="ARBA" id="ARBA00004651"/>
    </source>
</evidence>